<dbReference type="Proteomes" id="UP001558713">
    <property type="component" value="Unassembled WGS sequence"/>
</dbReference>
<dbReference type="Gene3D" id="2.40.70.10">
    <property type="entry name" value="Acid Proteases"/>
    <property type="match status" value="1"/>
</dbReference>
<keyword evidence="2" id="KW-1185">Reference proteome</keyword>
<dbReference type="InterPro" id="IPR021109">
    <property type="entry name" value="Peptidase_aspartic_dom_sf"/>
</dbReference>
<protein>
    <recommendedName>
        <fullName evidence="3">Aspartic peptidase DDI1-type domain-containing protein</fullName>
    </recommendedName>
</protein>
<dbReference type="CDD" id="cd00303">
    <property type="entry name" value="retropepsin_like"/>
    <property type="match status" value="1"/>
</dbReference>
<dbReference type="EMBL" id="JBANAX010000369">
    <property type="protein sequence ID" value="KAL1212281.1"/>
    <property type="molecule type" value="Genomic_DNA"/>
</dbReference>
<sequence length="154" mass="17422">MDEDEPQHYPLRRLPKVEDPGCFVCSCSITDIKFSNSLRDSGANVNVMSRHVAEKLEHRNVSLSNLSFVFGDSSQKILDGLVRDLQLVIEDGIVPTNFHILEMDEKTERPLIFGRAFLATVDAVIDHNNKRKTFINVSKNLATKIEPTTLNKRV</sequence>
<evidence type="ECO:0000313" key="2">
    <source>
        <dbReference type="Proteomes" id="UP001558713"/>
    </source>
</evidence>
<organism evidence="1 2">
    <name type="scientific">Cardamine amara subsp. amara</name>
    <dbReference type="NCBI Taxonomy" id="228776"/>
    <lineage>
        <taxon>Eukaryota</taxon>
        <taxon>Viridiplantae</taxon>
        <taxon>Streptophyta</taxon>
        <taxon>Embryophyta</taxon>
        <taxon>Tracheophyta</taxon>
        <taxon>Spermatophyta</taxon>
        <taxon>Magnoliopsida</taxon>
        <taxon>eudicotyledons</taxon>
        <taxon>Gunneridae</taxon>
        <taxon>Pentapetalae</taxon>
        <taxon>rosids</taxon>
        <taxon>malvids</taxon>
        <taxon>Brassicales</taxon>
        <taxon>Brassicaceae</taxon>
        <taxon>Cardamineae</taxon>
        <taxon>Cardamine</taxon>
    </lineage>
</organism>
<evidence type="ECO:0008006" key="3">
    <source>
        <dbReference type="Google" id="ProtNLM"/>
    </source>
</evidence>
<dbReference type="AlphaFoldDB" id="A0ABD1BH89"/>
<accession>A0ABD1BH89</accession>
<dbReference type="PANTHER" id="PTHR33067">
    <property type="entry name" value="RNA-DIRECTED DNA POLYMERASE-RELATED"/>
    <property type="match status" value="1"/>
</dbReference>
<dbReference type="PANTHER" id="PTHR33067:SF31">
    <property type="entry name" value="RNA-DIRECTED DNA POLYMERASE"/>
    <property type="match status" value="1"/>
</dbReference>
<reference evidence="1 2" key="1">
    <citation type="submission" date="2024-04" db="EMBL/GenBank/DDBJ databases">
        <title>Genome assembly C_amara_ONT_v2.</title>
        <authorList>
            <person name="Yant L."/>
            <person name="Moore C."/>
            <person name="Slenker M."/>
        </authorList>
    </citation>
    <scope>NUCLEOTIDE SEQUENCE [LARGE SCALE GENOMIC DNA]</scope>
    <source>
        <tissue evidence="1">Leaf</tissue>
    </source>
</reference>
<evidence type="ECO:0000313" key="1">
    <source>
        <dbReference type="EMBL" id="KAL1212281.1"/>
    </source>
</evidence>
<comment type="caution">
    <text evidence="1">The sequence shown here is derived from an EMBL/GenBank/DDBJ whole genome shotgun (WGS) entry which is preliminary data.</text>
</comment>
<name>A0ABD1BH89_CARAN</name>
<proteinExistence type="predicted"/>
<gene>
    <name evidence="1" type="ORF">V5N11_026975</name>
</gene>